<keyword evidence="2 3" id="KW-0067">ATP-binding</keyword>
<dbReference type="Gene3D" id="3.40.850.10">
    <property type="entry name" value="Kinesin motor domain"/>
    <property type="match status" value="1"/>
</dbReference>
<dbReference type="Proteomes" id="UP000039324">
    <property type="component" value="Unassembled WGS sequence"/>
</dbReference>
<dbReference type="PANTHER" id="PTHR47972:SF28">
    <property type="entry name" value="KINESIN-LIKE PROTEIN KLP-3"/>
    <property type="match status" value="1"/>
</dbReference>
<keyword evidence="1 3" id="KW-0547">Nucleotide-binding</keyword>
<dbReference type="SUPFAM" id="SSF52540">
    <property type="entry name" value="P-loop containing nucleoside triphosphate hydrolases"/>
    <property type="match status" value="1"/>
</dbReference>
<proteinExistence type="inferred from homology"/>
<dbReference type="EMBL" id="CDSF01000091">
    <property type="protein sequence ID" value="CEO99596.1"/>
    <property type="molecule type" value="Genomic_DNA"/>
</dbReference>
<dbReference type="GO" id="GO:0003777">
    <property type="term" value="F:microtubule motor activity"/>
    <property type="evidence" value="ECO:0007669"/>
    <property type="project" value="InterPro"/>
</dbReference>
<dbReference type="InterPro" id="IPR036961">
    <property type="entry name" value="Kinesin_motor_dom_sf"/>
</dbReference>
<evidence type="ECO:0000256" key="4">
    <source>
        <dbReference type="RuleBase" id="RU000394"/>
    </source>
</evidence>
<reference evidence="6 7" key="1">
    <citation type="submission" date="2015-02" db="EMBL/GenBank/DDBJ databases">
        <authorList>
            <person name="Chooi Y.-H."/>
        </authorList>
    </citation>
    <scope>NUCLEOTIDE SEQUENCE [LARGE SCALE GENOMIC DNA]</scope>
    <source>
        <strain evidence="6">E3</strain>
    </source>
</reference>
<dbReference type="InterPro" id="IPR019821">
    <property type="entry name" value="Kinesin_motor_CS"/>
</dbReference>
<dbReference type="AlphaFoldDB" id="A0A0G4IX36"/>
<feature type="domain" description="Kinesin motor" evidence="5">
    <location>
        <begin position="184"/>
        <end position="526"/>
    </location>
</feature>
<evidence type="ECO:0000256" key="3">
    <source>
        <dbReference type="PROSITE-ProRule" id="PRU00283"/>
    </source>
</evidence>
<accession>A0A0G4IX36</accession>
<dbReference type="GO" id="GO:0008017">
    <property type="term" value="F:microtubule binding"/>
    <property type="evidence" value="ECO:0007669"/>
    <property type="project" value="InterPro"/>
</dbReference>
<dbReference type="InterPro" id="IPR001752">
    <property type="entry name" value="Kinesin_motor_dom"/>
</dbReference>
<dbReference type="PROSITE" id="PS00411">
    <property type="entry name" value="KINESIN_MOTOR_1"/>
    <property type="match status" value="1"/>
</dbReference>
<name>A0A0G4IX36_PLABS</name>
<keyword evidence="4" id="KW-0493">Microtubule</keyword>
<gene>
    <name evidence="6" type="ORF">PBRA_007329</name>
</gene>
<comment type="similarity">
    <text evidence="3 4">Belongs to the TRAFAC class myosin-kinesin ATPase superfamily. Kinesin family.</text>
</comment>
<evidence type="ECO:0000259" key="5">
    <source>
        <dbReference type="PROSITE" id="PS50067"/>
    </source>
</evidence>
<keyword evidence="7" id="KW-1185">Reference proteome</keyword>
<dbReference type="PRINTS" id="PR00380">
    <property type="entry name" value="KINESINHEAVY"/>
</dbReference>
<organism evidence="6 7">
    <name type="scientific">Plasmodiophora brassicae</name>
    <name type="common">Clubroot disease agent</name>
    <dbReference type="NCBI Taxonomy" id="37360"/>
    <lineage>
        <taxon>Eukaryota</taxon>
        <taxon>Sar</taxon>
        <taxon>Rhizaria</taxon>
        <taxon>Endomyxa</taxon>
        <taxon>Phytomyxea</taxon>
        <taxon>Plasmodiophorida</taxon>
        <taxon>Plasmodiophoridae</taxon>
        <taxon>Plasmodiophora</taxon>
    </lineage>
</organism>
<dbReference type="GO" id="GO:0005524">
    <property type="term" value="F:ATP binding"/>
    <property type="evidence" value="ECO:0007669"/>
    <property type="project" value="UniProtKB-UniRule"/>
</dbReference>
<dbReference type="GO" id="GO:0005874">
    <property type="term" value="C:microtubule"/>
    <property type="evidence" value="ECO:0007669"/>
    <property type="project" value="UniProtKB-KW"/>
</dbReference>
<dbReference type="STRING" id="37360.A0A0G4IX36"/>
<dbReference type="Pfam" id="PF00225">
    <property type="entry name" value="Kinesin"/>
    <property type="match status" value="1"/>
</dbReference>
<evidence type="ECO:0000256" key="2">
    <source>
        <dbReference type="ARBA" id="ARBA00022840"/>
    </source>
</evidence>
<keyword evidence="3 4" id="KW-0505">Motor protein</keyword>
<evidence type="ECO:0000256" key="1">
    <source>
        <dbReference type="ARBA" id="ARBA00022741"/>
    </source>
</evidence>
<dbReference type="PANTHER" id="PTHR47972">
    <property type="entry name" value="KINESIN-LIKE PROTEIN KLP-3"/>
    <property type="match status" value="1"/>
</dbReference>
<dbReference type="GO" id="GO:0007018">
    <property type="term" value="P:microtubule-based movement"/>
    <property type="evidence" value="ECO:0007669"/>
    <property type="project" value="InterPro"/>
</dbReference>
<dbReference type="OrthoDB" id="3176171at2759"/>
<dbReference type="InterPro" id="IPR027640">
    <property type="entry name" value="Kinesin-like_fam"/>
</dbReference>
<feature type="binding site" evidence="3">
    <location>
        <begin position="274"/>
        <end position="281"/>
    </location>
    <ligand>
        <name>ATP</name>
        <dbReference type="ChEBI" id="CHEBI:30616"/>
    </ligand>
</feature>
<evidence type="ECO:0000313" key="6">
    <source>
        <dbReference type="EMBL" id="CEO99596.1"/>
    </source>
</evidence>
<dbReference type="SMART" id="SM00129">
    <property type="entry name" value="KISc"/>
    <property type="match status" value="1"/>
</dbReference>
<dbReference type="PROSITE" id="PS50067">
    <property type="entry name" value="KINESIN_MOTOR_2"/>
    <property type="match status" value="1"/>
</dbReference>
<dbReference type="InterPro" id="IPR027417">
    <property type="entry name" value="P-loop_NTPase"/>
</dbReference>
<evidence type="ECO:0000313" key="7">
    <source>
        <dbReference type="Proteomes" id="UP000039324"/>
    </source>
</evidence>
<protein>
    <recommendedName>
        <fullName evidence="4">Kinesin-like protein</fullName>
    </recommendedName>
</protein>
<sequence>MRTRARGLHDNVQRVQVDLTAMTERHGESRAKLNEALEANHRLSKVAIVPLAAGGNADDPVGQLVSELQRSEQLAGYAQPLVGIVEQHAALSAMNAQYADELRRLHAQIRVSVDPDTVRHFQKVARRLRRDVNAIGQAMLDMRDTLGGQFVRAVQEHDSLRLAYRTELGERKALSNLVQELRGNIRVYCRVRPPRPDEDNVIERSDDDGNCLIIKKPETGTFRFQFDKVFEGASSQEQVFDEVKGLVQLVPDGKWDRFASSRIPGYHVSIFAYGQTGSGKTHTMNGTPEDAGVQIRALNYLFECANEETDQISISLLEIYNENIYDLLADGNATDEPLKVAMSASGGTAVSGLSQLVVQSRQQVQAAFKRGSRKRSVARTNMNEHSSRSHLVLSVAFTRTDLGGSICHGRMHMIDLAGSESVGRSGATGERLKEAQAINKSLSALGDVIAAKGVSRNATIGSIAEMNGLRPLAASKKSHVPFRNSKLTHLLQESLSKDGKTLMIVNCSPSSKDVVRIHPQYSHSEY</sequence>